<dbReference type="Proteomes" id="UP001163603">
    <property type="component" value="Chromosome 6"/>
</dbReference>
<name>A0ACC0YL74_9ROSI</name>
<reference evidence="2" key="1">
    <citation type="journal article" date="2023" name="G3 (Bethesda)">
        <title>Genome assembly and association tests identify interacting loci associated with vigor, precocity, and sex in interspecific pistachio rootstocks.</title>
        <authorList>
            <person name="Palmer W."/>
            <person name="Jacygrad E."/>
            <person name="Sagayaradj S."/>
            <person name="Cavanaugh K."/>
            <person name="Han R."/>
            <person name="Bertier L."/>
            <person name="Beede B."/>
            <person name="Kafkas S."/>
            <person name="Golino D."/>
            <person name="Preece J."/>
            <person name="Michelmore R."/>
        </authorList>
    </citation>
    <scope>NUCLEOTIDE SEQUENCE [LARGE SCALE GENOMIC DNA]</scope>
</reference>
<gene>
    <name evidence="1" type="ORF">Pint_23993</name>
</gene>
<comment type="caution">
    <text evidence="1">The sequence shown here is derived from an EMBL/GenBank/DDBJ whole genome shotgun (WGS) entry which is preliminary data.</text>
</comment>
<dbReference type="EMBL" id="CM047741">
    <property type="protein sequence ID" value="KAJ0039075.1"/>
    <property type="molecule type" value="Genomic_DNA"/>
</dbReference>
<protein>
    <submittedName>
        <fullName evidence="1">Uncharacterized protein</fullName>
    </submittedName>
</protein>
<proteinExistence type="predicted"/>
<sequence>MTHLLAEANVPAISPGEIVDIDDFGAKANGTELIIVQAFLKAWKEACSSNNEALFVIPKNKTYHFKPVKFSGPCKSAGLTMKIYGKIKATVNQSDYRRIQDTGLCSVVLKTSQWKVVAPISMAMAMAKAKYGGQTHAKCDYFHDTALHGDENCLILLQIRVVIFLLKAVTFIECNNLTVAGLRFKDSPKIPLSFQKCVDVKVLNLQVIAPRDSPNTDGIRITKTQNMQIIIYHWV</sequence>
<evidence type="ECO:0000313" key="2">
    <source>
        <dbReference type="Proteomes" id="UP001163603"/>
    </source>
</evidence>
<keyword evidence="2" id="KW-1185">Reference proteome</keyword>
<organism evidence="1 2">
    <name type="scientific">Pistacia integerrima</name>
    <dbReference type="NCBI Taxonomy" id="434235"/>
    <lineage>
        <taxon>Eukaryota</taxon>
        <taxon>Viridiplantae</taxon>
        <taxon>Streptophyta</taxon>
        <taxon>Embryophyta</taxon>
        <taxon>Tracheophyta</taxon>
        <taxon>Spermatophyta</taxon>
        <taxon>Magnoliopsida</taxon>
        <taxon>eudicotyledons</taxon>
        <taxon>Gunneridae</taxon>
        <taxon>Pentapetalae</taxon>
        <taxon>rosids</taxon>
        <taxon>malvids</taxon>
        <taxon>Sapindales</taxon>
        <taxon>Anacardiaceae</taxon>
        <taxon>Pistacia</taxon>
    </lineage>
</organism>
<evidence type="ECO:0000313" key="1">
    <source>
        <dbReference type="EMBL" id="KAJ0039075.1"/>
    </source>
</evidence>
<accession>A0ACC0YL74</accession>